<proteinExistence type="predicted"/>
<evidence type="ECO:0000259" key="2">
    <source>
        <dbReference type="Pfam" id="PF03168"/>
    </source>
</evidence>
<keyword evidence="1" id="KW-0472">Membrane</keyword>
<evidence type="ECO:0000256" key="1">
    <source>
        <dbReference type="SAM" id="Phobius"/>
    </source>
</evidence>
<keyword evidence="1" id="KW-1133">Transmembrane helix</keyword>
<keyword evidence="4" id="KW-1185">Reference proteome</keyword>
<dbReference type="EMBL" id="JAYWIO010000007">
    <property type="protein sequence ID" value="KAK7251376.1"/>
    <property type="molecule type" value="Genomic_DNA"/>
</dbReference>
<organism evidence="3 4">
    <name type="scientific">Crotalaria pallida</name>
    <name type="common">Smooth rattlebox</name>
    <name type="synonym">Crotalaria striata</name>
    <dbReference type="NCBI Taxonomy" id="3830"/>
    <lineage>
        <taxon>Eukaryota</taxon>
        <taxon>Viridiplantae</taxon>
        <taxon>Streptophyta</taxon>
        <taxon>Embryophyta</taxon>
        <taxon>Tracheophyta</taxon>
        <taxon>Spermatophyta</taxon>
        <taxon>Magnoliopsida</taxon>
        <taxon>eudicotyledons</taxon>
        <taxon>Gunneridae</taxon>
        <taxon>Pentapetalae</taxon>
        <taxon>rosids</taxon>
        <taxon>fabids</taxon>
        <taxon>Fabales</taxon>
        <taxon>Fabaceae</taxon>
        <taxon>Papilionoideae</taxon>
        <taxon>50 kb inversion clade</taxon>
        <taxon>genistoids sensu lato</taxon>
        <taxon>core genistoids</taxon>
        <taxon>Crotalarieae</taxon>
        <taxon>Crotalaria</taxon>
    </lineage>
</organism>
<dbReference type="SUPFAM" id="SSF117070">
    <property type="entry name" value="LEA14-like"/>
    <property type="match status" value="1"/>
</dbReference>
<dbReference type="AlphaFoldDB" id="A0AAN9HR99"/>
<dbReference type="Proteomes" id="UP001372338">
    <property type="component" value="Unassembled WGS sequence"/>
</dbReference>
<keyword evidence="1" id="KW-0812">Transmembrane</keyword>
<protein>
    <recommendedName>
        <fullName evidence="2">Late embryogenesis abundant protein LEA-2 subgroup domain-containing protein</fullName>
    </recommendedName>
</protein>
<reference evidence="3 4" key="1">
    <citation type="submission" date="2024-01" db="EMBL/GenBank/DDBJ databases">
        <title>The genomes of 5 underutilized Papilionoideae crops provide insights into root nodulation and disease resistanc.</title>
        <authorList>
            <person name="Yuan L."/>
        </authorList>
    </citation>
    <scope>NUCLEOTIDE SEQUENCE [LARGE SCALE GENOMIC DNA]</scope>
    <source>
        <strain evidence="3">ZHUSHIDOU_FW_LH</strain>
        <tissue evidence="3">Leaf</tissue>
    </source>
</reference>
<name>A0AAN9HR99_CROPI</name>
<comment type="caution">
    <text evidence="3">The sequence shown here is derived from an EMBL/GenBank/DDBJ whole genome shotgun (WGS) entry which is preliminary data.</text>
</comment>
<dbReference type="Pfam" id="PF03168">
    <property type="entry name" value="LEA_2"/>
    <property type="match status" value="1"/>
</dbReference>
<accession>A0AAN9HR99</accession>
<feature type="domain" description="Late embryogenesis abundant protein LEA-2 subgroup" evidence="2">
    <location>
        <begin position="108"/>
        <end position="207"/>
    </location>
</feature>
<dbReference type="PANTHER" id="PTHR31852">
    <property type="entry name" value="LATE EMBRYOGENESIS ABUNDANT (LEA) HYDROXYPROLINE-RICH GLYCOPROTEIN FAMILY"/>
    <property type="match status" value="1"/>
</dbReference>
<evidence type="ECO:0000313" key="4">
    <source>
        <dbReference type="Proteomes" id="UP001372338"/>
    </source>
</evidence>
<evidence type="ECO:0000313" key="3">
    <source>
        <dbReference type="EMBL" id="KAK7251376.1"/>
    </source>
</evidence>
<feature type="transmembrane region" description="Helical" evidence="1">
    <location>
        <begin position="47"/>
        <end position="73"/>
    </location>
</feature>
<dbReference type="InterPro" id="IPR004864">
    <property type="entry name" value="LEA_2"/>
</dbReference>
<sequence>MAHNHINKEHVKPLAPYISSSTHFNIQEHQIQTVSNSNQKTILIGRFIRCCGCFTALLLIFLVIIIVLGFTVYNVKEPEVKLYGMNLLNGTFTKEYVPNGITLVAVDVSLKNTNDFTFMFGNTTTIIYYDGIGIGEGITPPRRVKAKRTIRFNVTMEVMAKKLTNSPSFKRDIRDQALNFSTYTKIDGKVRILELFKKRVVVELNCKIEYNFTYVSHGTNCLSSVDI</sequence>
<dbReference type="Gene3D" id="2.60.40.1820">
    <property type="match status" value="1"/>
</dbReference>
<gene>
    <name evidence="3" type="ORF">RIF29_34515</name>
</gene>
<dbReference type="InterPro" id="IPR055301">
    <property type="entry name" value="Lea14-like_2"/>
</dbReference>